<protein>
    <submittedName>
        <fullName evidence="1">Uncharacterized protein</fullName>
    </submittedName>
</protein>
<sequence length="116" mass="12662">MAEDLTAVVLGGRVNSIMGHALSASLFLRSPSSPVMPLQIWRWREGMVILTGICLIQRRRIPPSFLLSFSGNSNWEVEDANGAGLLDSVNIISQTNCATGRIGSRQNSRLEKGHEV</sequence>
<evidence type="ECO:0000313" key="2">
    <source>
        <dbReference type="Proteomes" id="UP000479710"/>
    </source>
</evidence>
<organism evidence="1 2">
    <name type="scientific">Oryza meyeriana var. granulata</name>
    <dbReference type="NCBI Taxonomy" id="110450"/>
    <lineage>
        <taxon>Eukaryota</taxon>
        <taxon>Viridiplantae</taxon>
        <taxon>Streptophyta</taxon>
        <taxon>Embryophyta</taxon>
        <taxon>Tracheophyta</taxon>
        <taxon>Spermatophyta</taxon>
        <taxon>Magnoliopsida</taxon>
        <taxon>Liliopsida</taxon>
        <taxon>Poales</taxon>
        <taxon>Poaceae</taxon>
        <taxon>BOP clade</taxon>
        <taxon>Oryzoideae</taxon>
        <taxon>Oryzeae</taxon>
        <taxon>Oryzinae</taxon>
        <taxon>Oryza</taxon>
        <taxon>Oryza meyeriana</taxon>
    </lineage>
</organism>
<keyword evidence="2" id="KW-1185">Reference proteome</keyword>
<gene>
    <name evidence="1" type="ORF">E2562_002357</name>
</gene>
<reference evidence="1 2" key="1">
    <citation type="submission" date="2019-11" db="EMBL/GenBank/DDBJ databases">
        <title>Whole genome sequence of Oryza granulata.</title>
        <authorList>
            <person name="Li W."/>
        </authorList>
    </citation>
    <scope>NUCLEOTIDE SEQUENCE [LARGE SCALE GENOMIC DNA]</scope>
    <source>
        <strain evidence="2">cv. Menghai</strain>
        <tissue evidence="1">Leaf</tissue>
    </source>
</reference>
<accession>A0A6G1BI76</accession>
<comment type="caution">
    <text evidence="1">The sequence shown here is derived from an EMBL/GenBank/DDBJ whole genome shotgun (WGS) entry which is preliminary data.</text>
</comment>
<name>A0A6G1BI76_9ORYZ</name>
<proteinExistence type="predicted"/>
<dbReference type="EMBL" id="SPHZ02000012">
    <property type="protein sequence ID" value="KAF0887646.1"/>
    <property type="molecule type" value="Genomic_DNA"/>
</dbReference>
<evidence type="ECO:0000313" key="1">
    <source>
        <dbReference type="EMBL" id="KAF0887646.1"/>
    </source>
</evidence>
<dbReference type="AlphaFoldDB" id="A0A6G1BI76"/>
<dbReference type="Proteomes" id="UP000479710">
    <property type="component" value="Unassembled WGS sequence"/>
</dbReference>